<evidence type="ECO:0000259" key="1">
    <source>
        <dbReference type="Pfam" id="PF07796"/>
    </source>
</evidence>
<evidence type="ECO:0000313" key="3">
    <source>
        <dbReference type="Proteomes" id="UP000323521"/>
    </source>
</evidence>
<keyword evidence="3" id="KW-1185">Reference proteome</keyword>
<reference evidence="2 3" key="1">
    <citation type="submission" date="2016-10" db="EMBL/GenBank/DDBJ databases">
        <title>Complete Genome Sequence of Peptococcaceae strain DCMF.</title>
        <authorList>
            <person name="Edwards R.J."/>
            <person name="Holland S.I."/>
            <person name="Deshpande N.P."/>
            <person name="Wong Y.K."/>
            <person name="Ertan H."/>
            <person name="Manefield M."/>
            <person name="Russell T.L."/>
            <person name="Lee M.J."/>
        </authorList>
    </citation>
    <scope>NUCLEOTIDE SEQUENCE [LARGE SCALE GENOMIC DNA]</scope>
    <source>
        <strain evidence="2 3">DCMF</strain>
    </source>
</reference>
<dbReference type="AlphaFoldDB" id="A0A3G1KTJ2"/>
<dbReference type="EMBL" id="CP017634">
    <property type="protein sequence ID" value="ATW25750.1"/>
    <property type="molecule type" value="Genomic_DNA"/>
</dbReference>
<dbReference type="KEGG" id="fwa:DCMF_14140"/>
<accession>A0A3G1KTJ2</accession>
<organism evidence="2 3">
    <name type="scientific">Formimonas warabiya</name>
    <dbReference type="NCBI Taxonomy" id="1761012"/>
    <lineage>
        <taxon>Bacteria</taxon>
        <taxon>Bacillati</taxon>
        <taxon>Bacillota</taxon>
        <taxon>Clostridia</taxon>
        <taxon>Eubacteriales</taxon>
        <taxon>Peptococcaceae</taxon>
        <taxon>Candidatus Formimonas</taxon>
    </lineage>
</organism>
<dbReference type="InterPro" id="IPR012437">
    <property type="entry name" value="DUF1638"/>
</dbReference>
<dbReference type="Pfam" id="PF07796">
    <property type="entry name" value="DUF1638"/>
    <property type="match status" value="1"/>
</dbReference>
<name>A0A3G1KTJ2_FORW1</name>
<feature type="domain" description="DUF1638" evidence="1">
    <location>
        <begin position="30"/>
        <end position="193"/>
    </location>
</feature>
<dbReference type="Proteomes" id="UP000323521">
    <property type="component" value="Chromosome"/>
</dbReference>
<evidence type="ECO:0000313" key="2">
    <source>
        <dbReference type="EMBL" id="ATW25750.1"/>
    </source>
</evidence>
<proteinExistence type="predicted"/>
<gene>
    <name evidence="2" type="ORF">DCMF_14140</name>
</gene>
<sequence length="220" mass="24835">MKTIAIACSTLKEEVMLVAHELQIDYPILWIQSGLHNTPEKLRKGLQDQIDHISNVDTILLVFGVCGNSLYGLKSAHAKIIFPQVDDCISLFLGGNRQKREWDQQGAAYYLTKGYLEMESNIWTDYQHCLAKYGEEKTRKVMSTMLKGYKSLRIIETGAYQLPEILDHTRDIAGKLSLEHEVVKGTLDILYRLFRGQWDIGFSVIEPGKPVGFSDLGLGG</sequence>
<protein>
    <recommendedName>
        <fullName evidence="1">DUF1638 domain-containing protein</fullName>
    </recommendedName>
</protein>